<protein>
    <recommendedName>
        <fullName evidence="6">Glycoside hydrolase family 127 protein</fullName>
    </recommendedName>
</protein>
<dbReference type="PANTHER" id="PTHR31151">
    <property type="entry name" value="PROLINE-TRNA LIGASE (DUF1680)"/>
    <property type="match status" value="1"/>
</dbReference>
<feature type="domain" description="Non-reducing end beta-L-arabinofuranosidase-like GH127 catalytic" evidence="1">
    <location>
        <begin position="51"/>
        <end position="440"/>
    </location>
</feature>
<dbReference type="SUPFAM" id="SSF48208">
    <property type="entry name" value="Six-hairpin glycosidases"/>
    <property type="match status" value="1"/>
</dbReference>
<dbReference type="InterPro" id="IPR008928">
    <property type="entry name" value="6-hairpin_glycosidase_sf"/>
</dbReference>
<dbReference type="Pfam" id="PF20736">
    <property type="entry name" value="Glyco_hydro127M"/>
    <property type="match status" value="1"/>
</dbReference>
<evidence type="ECO:0000313" key="4">
    <source>
        <dbReference type="EMBL" id="KXV70481.1"/>
    </source>
</evidence>
<feature type="domain" description="Non-reducing end beta-L-arabinofuranosidase-like GH127 middle" evidence="3">
    <location>
        <begin position="449"/>
        <end position="544"/>
    </location>
</feature>
<dbReference type="PANTHER" id="PTHR31151:SF0">
    <property type="entry name" value="PROLINE-TRNA LIGASE (DUF1680)"/>
    <property type="match status" value="1"/>
</dbReference>
<comment type="caution">
    <text evidence="4">The sequence shown here is derived from an EMBL/GenBank/DDBJ whole genome shotgun (WGS) entry which is preliminary data.</text>
</comment>
<gene>
    <name evidence="4" type="ORF">AD952_12825</name>
</gene>
<dbReference type="InterPro" id="IPR046544">
    <property type="entry name" value="GH146_SB_dom"/>
</dbReference>
<dbReference type="InterPro" id="IPR006311">
    <property type="entry name" value="TAT_signal"/>
</dbReference>
<dbReference type="RefSeq" id="WP_062144337.1">
    <property type="nucleotide sequence ID" value="NZ_LHZY01000068.1"/>
</dbReference>
<sequence>MEIRLNRRFLLASVALGGAASVLPGARQALAARGPGGVAAGEGVTPVPLQDVRLLPSHWLDAVESNRAYLLSLSADRLLHNFRTQAGLSPKGEVYGGWENDTIAGHTLGHYLSALALMYAQTGDAECRSRVAYIVQELATVQDKWGDGYVAGFTRKEKDGTITDGKRIFAEMEKGDIRSGGFDLNGAWSPLYNIHKTFAGLFDAQTYCQDPNALTVAVRLGGFFEAFYSKLTDAQLQKVLTCEYGGLNESFAELAARTGDAKWLRLAKRTYDRPVLDPLMARHDDLANRHANTQIPKLIGLGRIAEVSKDAHWQVGPRFFWQAVTQHHSYVIGGNADREYFSEPDTISQHITEQTCEHCNTYNMLKLTRQLYTWQPDSALFDYYERAHLNHVLAAHDPKTGMFTYMTPTITAGVREWSTPTDSFWCCVGTGMESHAKHGESIWWQGAETLFVNLYIPSRMQWAHKNVSWRMETRYPYDGQVTLKVEDVKAPETFALALRVPRWVKGDLNLTVNGESVSATPSGGYLMLNRTWRAGDTVALTLPLALRTEAPVEAPHLVSILHGPMVLAADLASAEAPYDAMDPALVTSDVVRDLAPVAGQEAVYRTTQAGRPAQLEFKPFYAQYKRRSALYLRCFSESEWHQEEGVYREEQRRQKDIAARTIDVIHLGGMQQEHDHGLRADGSWPLVYRGRNGRDLRSGGFMEFTLKAKPGPLVLQTTLWSKDVPRTRGTRILINGKPLSGLSWPADMPARFVDVEAAIPEGWTQGKETLTVRILPGGSRSNGPFFGVRLLAAGQKSSQSPFGNSRMSVSA</sequence>
<evidence type="ECO:0000259" key="2">
    <source>
        <dbReference type="Pfam" id="PF20620"/>
    </source>
</evidence>
<evidence type="ECO:0000313" key="5">
    <source>
        <dbReference type="Proteomes" id="UP000075312"/>
    </source>
</evidence>
<dbReference type="GO" id="GO:0005975">
    <property type="term" value="P:carbohydrate metabolic process"/>
    <property type="evidence" value="ECO:0007669"/>
    <property type="project" value="InterPro"/>
</dbReference>
<reference evidence="4 5" key="1">
    <citation type="submission" date="2015-06" db="EMBL/GenBank/DDBJ databases">
        <title>Improved classification and identification of acetic acid bacteria using matrix-assisted laser desorption/ionization time-of-flight mass spectrometry; Gluconobacter nephelii and Gluconobacter uchimurae are later heterotypic synonyms of Gluconobacter japonicus and Gluconobacter oxydans, respectively.</title>
        <authorList>
            <person name="Li L."/>
            <person name="Cleenwerck I."/>
            <person name="De Vuyst L."/>
            <person name="Vandamme P."/>
        </authorList>
    </citation>
    <scope>NUCLEOTIDE SEQUENCE [LARGE SCALE GENOMIC DNA]</scope>
    <source>
        <strain evidence="4 5">LMG 1608</strain>
    </source>
</reference>
<organism evidence="4 5">
    <name type="scientific">Acetobacter cerevisiae</name>
    <dbReference type="NCBI Taxonomy" id="178900"/>
    <lineage>
        <taxon>Bacteria</taxon>
        <taxon>Pseudomonadati</taxon>
        <taxon>Pseudomonadota</taxon>
        <taxon>Alphaproteobacteria</taxon>
        <taxon>Acetobacterales</taxon>
        <taxon>Acetobacteraceae</taxon>
        <taxon>Acetobacter</taxon>
    </lineage>
</organism>
<dbReference type="PROSITE" id="PS51318">
    <property type="entry name" value="TAT"/>
    <property type="match status" value="1"/>
</dbReference>
<dbReference type="AlphaFoldDB" id="A0A149UR59"/>
<proteinExistence type="predicted"/>
<evidence type="ECO:0000259" key="1">
    <source>
        <dbReference type="Pfam" id="PF07944"/>
    </source>
</evidence>
<dbReference type="PATRIC" id="fig|178900.6.peg.2723"/>
<dbReference type="InterPro" id="IPR049046">
    <property type="entry name" value="Beta-AFase-like_GH127_middle"/>
</dbReference>
<dbReference type="InterPro" id="IPR012878">
    <property type="entry name" value="Beta-AFase-like_GH127_cat"/>
</dbReference>
<accession>A0A149UR59</accession>
<evidence type="ECO:0000259" key="3">
    <source>
        <dbReference type="Pfam" id="PF20736"/>
    </source>
</evidence>
<evidence type="ECO:0008006" key="6">
    <source>
        <dbReference type="Google" id="ProtNLM"/>
    </source>
</evidence>
<dbReference type="Proteomes" id="UP000075312">
    <property type="component" value="Unassembled WGS sequence"/>
</dbReference>
<dbReference type="Pfam" id="PF07944">
    <property type="entry name" value="Beta-AFase-like_GH127_cat"/>
    <property type="match status" value="1"/>
</dbReference>
<feature type="domain" description="Glycoside hydrolase GH146 substrate-binding" evidence="2">
    <location>
        <begin position="657"/>
        <end position="791"/>
    </location>
</feature>
<dbReference type="Pfam" id="PF20620">
    <property type="entry name" value="DUF6805"/>
    <property type="match status" value="1"/>
</dbReference>
<dbReference type="EMBL" id="LHZY01000068">
    <property type="protein sequence ID" value="KXV70481.1"/>
    <property type="molecule type" value="Genomic_DNA"/>
</dbReference>
<name>A0A149UR59_9PROT</name>